<evidence type="ECO:0000313" key="3">
    <source>
        <dbReference type="Proteomes" id="UP000291469"/>
    </source>
</evidence>
<dbReference type="KEGG" id="erz:ER308_10070"/>
<reference evidence="2 3" key="1">
    <citation type="submission" date="2019-01" db="EMBL/GenBank/DDBJ databases">
        <title>Egibacter rhizosphaerae EGI 80759T.</title>
        <authorList>
            <person name="Chen D.-D."/>
            <person name="Tian Y."/>
            <person name="Jiao J.-Y."/>
            <person name="Zhang X.-T."/>
            <person name="Zhang Y.-G."/>
            <person name="Zhang Y."/>
            <person name="Xiao M."/>
            <person name="Shu W.-S."/>
            <person name="Li W.-J."/>
        </authorList>
    </citation>
    <scope>NUCLEOTIDE SEQUENCE [LARGE SCALE GENOMIC DNA]</scope>
    <source>
        <strain evidence="2 3">EGI 80759</strain>
    </source>
</reference>
<dbReference type="GO" id="GO:0016787">
    <property type="term" value="F:hydrolase activity"/>
    <property type="evidence" value="ECO:0007669"/>
    <property type="project" value="UniProtKB-KW"/>
</dbReference>
<dbReference type="SUPFAM" id="SSF53474">
    <property type="entry name" value="alpha/beta-Hydrolases"/>
    <property type="match status" value="1"/>
</dbReference>
<organism evidence="2 3">
    <name type="scientific">Egibacter rhizosphaerae</name>
    <dbReference type="NCBI Taxonomy" id="1670831"/>
    <lineage>
        <taxon>Bacteria</taxon>
        <taxon>Bacillati</taxon>
        <taxon>Actinomycetota</taxon>
        <taxon>Nitriliruptoria</taxon>
        <taxon>Egibacterales</taxon>
        <taxon>Egibacteraceae</taxon>
        <taxon>Egibacter</taxon>
    </lineage>
</organism>
<dbReference type="InterPro" id="IPR029058">
    <property type="entry name" value="AB_hydrolase_fold"/>
</dbReference>
<dbReference type="Gene3D" id="3.40.50.1820">
    <property type="entry name" value="alpha/beta hydrolase"/>
    <property type="match status" value="1"/>
</dbReference>
<dbReference type="InterPro" id="IPR000073">
    <property type="entry name" value="AB_hydrolase_1"/>
</dbReference>
<keyword evidence="3" id="KW-1185">Reference proteome</keyword>
<feature type="domain" description="AB hydrolase-1" evidence="1">
    <location>
        <begin position="44"/>
        <end position="249"/>
    </location>
</feature>
<dbReference type="Proteomes" id="UP000291469">
    <property type="component" value="Chromosome"/>
</dbReference>
<sequence length="264" mass="27579">MSGQHQDAATDEHRVRSADGTMIALQRGGAGPPVVMVDPAGGYRDFDNIRGLGALLAEHFTVHTYDRRGRGNSTDTQPYAIQREVDDLEAVIDAAGGAAMVYGLSSGALLAVHAAASGLPIRKLALFEPPIDPDGQPGDDLSSRVAERVDAGERGEAVDLFLGSIGVPDEVIAGMGPVKPALERVAHTLVYDCTIAESTPLELLGEVTVPALVMDSEASSDDLTGGAAAVAEALPLGAHRRLPGEWHGVADEELAPVLMEFFRA</sequence>
<keyword evidence="2" id="KW-0378">Hydrolase</keyword>
<proteinExistence type="predicted"/>
<dbReference type="AlphaFoldDB" id="A0A411YFB1"/>
<name>A0A411YFB1_9ACTN</name>
<evidence type="ECO:0000259" key="1">
    <source>
        <dbReference type="Pfam" id="PF12697"/>
    </source>
</evidence>
<dbReference type="Pfam" id="PF12697">
    <property type="entry name" value="Abhydrolase_6"/>
    <property type="match status" value="1"/>
</dbReference>
<dbReference type="EMBL" id="CP036402">
    <property type="protein sequence ID" value="QBI19869.1"/>
    <property type="molecule type" value="Genomic_DNA"/>
</dbReference>
<accession>A0A411YFB1</accession>
<gene>
    <name evidence="2" type="ORF">ER308_10070</name>
</gene>
<evidence type="ECO:0000313" key="2">
    <source>
        <dbReference type="EMBL" id="QBI19869.1"/>
    </source>
</evidence>
<protein>
    <submittedName>
        <fullName evidence="2">Alpha/beta hydrolase</fullName>
    </submittedName>
</protein>
<dbReference type="RefSeq" id="WP_131154866.1">
    <property type="nucleotide sequence ID" value="NZ_CP036402.1"/>
</dbReference>
<dbReference type="OrthoDB" id="63519at2"/>